<evidence type="ECO:0000256" key="1">
    <source>
        <dbReference type="SAM" id="SignalP"/>
    </source>
</evidence>
<accession>A0A1Z4VST7</accession>
<organism evidence="3 4">
    <name type="scientific">Thiohalobacter thiocyanaticus</name>
    <dbReference type="NCBI Taxonomy" id="585455"/>
    <lineage>
        <taxon>Bacteria</taxon>
        <taxon>Pseudomonadati</taxon>
        <taxon>Pseudomonadota</taxon>
        <taxon>Gammaproteobacteria</taxon>
        <taxon>Thiohalobacterales</taxon>
        <taxon>Thiohalobacteraceae</taxon>
        <taxon>Thiohalobacter</taxon>
    </lineage>
</organism>
<evidence type="ECO:0000313" key="4">
    <source>
        <dbReference type="Proteomes" id="UP000218765"/>
    </source>
</evidence>
<dbReference type="OrthoDB" id="9797588at2"/>
<dbReference type="Gene3D" id="3.30.450.290">
    <property type="match status" value="1"/>
</dbReference>
<feature type="domain" description="Tll0287-like" evidence="2">
    <location>
        <begin position="25"/>
        <end position="194"/>
    </location>
</feature>
<dbReference type="InterPro" id="IPR021796">
    <property type="entry name" value="Tll0287-like_dom"/>
</dbReference>
<evidence type="ECO:0000313" key="3">
    <source>
        <dbReference type="EMBL" id="BAZ94408.1"/>
    </source>
</evidence>
<dbReference type="KEGG" id="ttc:FOKN1_2028"/>
<protein>
    <recommendedName>
        <fullName evidence="2">Tll0287-like domain-containing protein</fullName>
    </recommendedName>
</protein>
<dbReference type="Proteomes" id="UP000218765">
    <property type="component" value="Chromosome"/>
</dbReference>
<gene>
    <name evidence="3" type="ORF">FOKN1_2028</name>
</gene>
<name>A0A1Z4VST7_9GAMM</name>
<keyword evidence="1" id="KW-0732">Signal</keyword>
<feature type="chain" id="PRO_5013187613" description="Tll0287-like domain-containing protein" evidence="1">
    <location>
        <begin position="24"/>
        <end position="200"/>
    </location>
</feature>
<dbReference type="Pfam" id="PF11845">
    <property type="entry name" value="Tll0287-like"/>
    <property type="match status" value="1"/>
</dbReference>
<keyword evidence="4" id="KW-1185">Reference proteome</keyword>
<dbReference type="AlphaFoldDB" id="A0A1Z4VST7"/>
<feature type="signal peptide" evidence="1">
    <location>
        <begin position="1"/>
        <end position="23"/>
    </location>
</feature>
<dbReference type="EMBL" id="AP018052">
    <property type="protein sequence ID" value="BAZ94408.1"/>
    <property type="molecule type" value="Genomic_DNA"/>
</dbReference>
<dbReference type="RefSeq" id="WP_096366505.1">
    <property type="nucleotide sequence ID" value="NZ_AP018052.1"/>
</dbReference>
<proteinExistence type="predicted"/>
<evidence type="ECO:0000259" key="2">
    <source>
        <dbReference type="Pfam" id="PF11845"/>
    </source>
</evidence>
<sequence>MHGTILKSVLLSAVVAGSGTVLAEVDEAARTEAARNASMELIQKLGGTLQQEMKTAGPAAAITVCRDVAPQIAGELSRRNGWRVTRVSDRVRNPMLGMADDWEAGVLEEFHHQVEAGRKPAELEFTEVVTEADGQRYFRYMKAIGTKPVCLTCHGEREQMPADVRQAIESAYPHDQAVGYSAGQVRGAVSIKQPLPAEDS</sequence>
<reference evidence="3 4" key="1">
    <citation type="submission" date="2017-05" db="EMBL/GenBank/DDBJ databases">
        <title>Thiocyanate degradation by Thiohalobacter thiocyanaticus FOKN1.</title>
        <authorList>
            <person name="Oshiki M."/>
            <person name="Fukushima T."/>
            <person name="Kawano S."/>
            <person name="Nakagawa J."/>
        </authorList>
    </citation>
    <scope>NUCLEOTIDE SEQUENCE [LARGE SCALE GENOMIC DNA]</scope>
    <source>
        <strain evidence="3 4">FOKN1</strain>
    </source>
</reference>